<gene>
    <name evidence="2" type="ORF">RT97_16550</name>
</gene>
<dbReference type="EMBL" id="JXQQ01000035">
    <property type="protein sequence ID" value="KIQ31233.1"/>
    <property type="molecule type" value="Genomic_DNA"/>
</dbReference>
<dbReference type="Pfam" id="PF09937">
    <property type="entry name" value="DUF2169"/>
    <property type="match status" value="1"/>
</dbReference>
<name>A0A0D0LPR4_VARPD</name>
<evidence type="ECO:0000313" key="3">
    <source>
        <dbReference type="Proteomes" id="UP000032067"/>
    </source>
</evidence>
<accession>A0A0D0LPR4</accession>
<dbReference type="InterPro" id="IPR018683">
    <property type="entry name" value="DUF2169"/>
</dbReference>
<dbReference type="AlphaFoldDB" id="A0A0D0LPR4"/>
<reference evidence="2 3" key="1">
    <citation type="submission" date="2014-12" db="EMBL/GenBank/DDBJ databases">
        <title>16Stimator: statistical estimation of ribosomal gene copy numbers from draft genome assemblies.</title>
        <authorList>
            <person name="Perisin M.A."/>
            <person name="Vetter M."/>
            <person name="Gilbert J.A."/>
            <person name="Bergelson J."/>
        </authorList>
    </citation>
    <scope>NUCLEOTIDE SEQUENCE [LARGE SCALE GENOMIC DNA]</scope>
    <source>
        <strain evidence="2 3">MEDvA23</strain>
    </source>
</reference>
<feature type="domain" description="DUF2169" evidence="1">
    <location>
        <begin position="21"/>
        <end position="317"/>
    </location>
</feature>
<sequence length="370" mass="40063">MEIVNATGMTVGYTMGVEPSGRELLVVVVKGTFAIPQDGGAAELLAEQRPLITADTFTGAPGYSAPAEEVDFAPRKLRCDVLVSGSAHAPHGEPAQHVAVGVRLGHWKKVFSVVGDRHWEAGLSGCRASLPLPFVTKAITYDVAFGGVDERHEDPARHAAYMANPVGLGWHRNLQARLVDGAPLPNTEALDHPVDAPDGAFAPMALGPLGRGWSGRLPHAGTYDQDWIDNTFPFLPADFRDDYYQAAPADQQIAYPSGGEEMALANLTPEGHTRFHLPSREVPVTFFHRKGGHEETRAVLDTIAIHADQGFMTLAWRSTVPLRKNMFEISSILAGTKSRGWWRARALGKTYHPSLGDLVRGQRATSQEAA</sequence>
<evidence type="ECO:0000259" key="1">
    <source>
        <dbReference type="Pfam" id="PF09937"/>
    </source>
</evidence>
<dbReference type="OrthoDB" id="237820at2"/>
<evidence type="ECO:0000313" key="2">
    <source>
        <dbReference type="EMBL" id="KIQ31233.1"/>
    </source>
</evidence>
<comment type="caution">
    <text evidence="2">The sequence shown here is derived from an EMBL/GenBank/DDBJ whole genome shotgun (WGS) entry which is preliminary data.</text>
</comment>
<dbReference type="Proteomes" id="UP000032067">
    <property type="component" value="Unassembled WGS sequence"/>
</dbReference>
<proteinExistence type="predicted"/>
<protein>
    <recommendedName>
        <fullName evidence="1">DUF2169 domain-containing protein</fullName>
    </recommendedName>
</protein>
<dbReference type="RefSeq" id="WP_042579886.1">
    <property type="nucleotide sequence ID" value="NZ_JXQQ01000035.1"/>
</dbReference>
<organism evidence="2 3">
    <name type="scientific">Variovorax paradoxus</name>
    <dbReference type="NCBI Taxonomy" id="34073"/>
    <lineage>
        <taxon>Bacteria</taxon>
        <taxon>Pseudomonadati</taxon>
        <taxon>Pseudomonadota</taxon>
        <taxon>Betaproteobacteria</taxon>
        <taxon>Burkholderiales</taxon>
        <taxon>Comamonadaceae</taxon>
        <taxon>Variovorax</taxon>
    </lineage>
</organism>